<name>A0A142IG97_9CAUD</name>
<dbReference type="Gene3D" id="3.40.50.300">
    <property type="entry name" value="P-loop containing nucleotide triphosphate hydrolases"/>
    <property type="match status" value="1"/>
</dbReference>
<accession>A0A142IG97</accession>
<evidence type="ECO:0000313" key="1">
    <source>
        <dbReference type="EMBL" id="AMR58252.1"/>
    </source>
</evidence>
<sequence length="332" mass="39074">MKESLYYDPNKMLSYDRILNFIIGARGIGKSYAMKKHPIKRFIKYGEQFIYVRRYKPELKKIGNYFNDIAQEFPSHEFKVKGRQFFIDGKLAGWAIPLSAWQSEKSNAYPMVTTIVFDEFIRERDNSGYIPNEVDALLNLMDTVFRTRENGRCICLSNAVSVINPYFVYFGLVPDINKRFNAYKHILIEIPDSKDFSDERRKTKFGQLIDGTEYGEMSLDNEFVNDSDVFIEKRSKNSKFVFSIVYKGMRMGVWVDAQQMLLYLTTDYDPSTKNVYALTADDLEEDMILVSNYKKNYHIRKLCSAFMNGQLRFDNQLMRTIGYEMFKKMRVQ</sequence>
<dbReference type="Pfam" id="PF05894">
    <property type="entry name" value="Podovirus_Gp16"/>
    <property type="match status" value="1"/>
</dbReference>
<evidence type="ECO:0000313" key="2">
    <source>
        <dbReference type="Proteomes" id="UP000222854"/>
    </source>
</evidence>
<keyword evidence="2" id="KW-1185">Reference proteome</keyword>
<dbReference type="InterPro" id="IPR027417">
    <property type="entry name" value="P-loop_NTPase"/>
</dbReference>
<dbReference type="Proteomes" id="UP000222854">
    <property type="component" value="Segment"/>
</dbReference>
<gene>
    <name evidence="1" type="ORF">Goe1_c00260</name>
</gene>
<dbReference type="InterPro" id="IPR008784">
    <property type="entry name" value="Podovirus_Gp16"/>
</dbReference>
<dbReference type="SUPFAM" id="SSF52540">
    <property type="entry name" value="P-loop containing nucleoside triphosphate hydrolases"/>
    <property type="match status" value="1"/>
</dbReference>
<protein>
    <submittedName>
        <fullName evidence="1">DNA encapsidation ATPase</fullName>
    </submittedName>
</protein>
<reference evidence="1 2" key="1">
    <citation type="submission" date="2016-02" db="EMBL/GenBank/DDBJ databases">
        <title>Genome sequence of Bacillus subtilis phage vB_BsuP_Goe1.</title>
        <authorList>
            <person name="Hertel R."/>
            <person name="Willms I.M."/>
            <person name="Daniel R."/>
        </authorList>
    </citation>
    <scope>NUCLEOTIDE SEQUENCE [LARGE SCALE GENOMIC DNA]</scope>
</reference>
<proteinExistence type="predicted"/>
<dbReference type="EMBL" id="KU831549">
    <property type="protein sequence ID" value="AMR58252.1"/>
    <property type="molecule type" value="Genomic_DNA"/>
</dbReference>
<organism evidence="1 2">
    <name type="scientific">Bacillus phage vB_BsuP-Goe1</name>
    <dbReference type="NCBI Taxonomy" id="1807511"/>
    <lineage>
        <taxon>Viruses</taxon>
        <taxon>Duplodnaviria</taxon>
        <taxon>Heunggongvirae</taxon>
        <taxon>Uroviricota</taxon>
        <taxon>Caudoviricetes</taxon>
        <taxon>Salasmaviridae</taxon>
        <taxon>Picovirinae</taxon>
        <taxon>Beecentumtrevirus</taxon>
        <taxon>Beecentumtrevirus Goe1</taxon>
    </lineage>
</organism>